<comment type="caution">
    <text evidence="2">The sequence shown here is derived from an EMBL/GenBank/DDBJ whole genome shotgun (WGS) entry which is preliminary data.</text>
</comment>
<name>A0A9W7DY46_9STRA</name>
<dbReference type="EMBL" id="BRXZ01000991">
    <property type="protein sequence ID" value="GMH59402.1"/>
    <property type="molecule type" value="Genomic_DNA"/>
</dbReference>
<evidence type="ECO:0000313" key="3">
    <source>
        <dbReference type="Proteomes" id="UP001165082"/>
    </source>
</evidence>
<gene>
    <name evidence="2" type="ORF">TrRE_jg5624</name>
</gene>
<feature type="compositionally biased region" description="Basic and acidic residues" evidence="1">
    <location>
        <begin position="169"/>
        <end position="189"/>
    </location>
</feature>
<protein>
    <submittedName>
        <fullName evidence="2">Uncharacterized protein</fullName>
    </submittedName>
</protein>
<dbReference type="Proteomes" id="UP001165082">
    <property type="component" value="Unassembled WGS sequence"/>
</dbReference>
<feature type="region of interest" description="Disordered" evidence="1">
    <location>
        <begin position="259"/>
        <end position="382"/>
    </location>
</feature>
<reference evidence="2" key="1">
    <citation type="submission" date="2022-07" db="EMBL/GenBank/DDBJ databases">
        <title>Genome analysis of Parmales, a sister group of diatoms, reveals the evolutionary specialization of diatoms from phago-mixotrophs to photoautotrophs.</title>
        <authorList>
            <person name="Ban H."/>
            <person name="Sato S."/>
            <person name="Yoshikawa S."/>
            <person name="Kazumasa Y."/>
            <person name="Nakamura Y."/>
            <person name="Ichinomiya M."/>
            <person name="Saitoh K."/>
            <person name="Sato N."/>
            <person name="Blanc-Mathieu R."/>
            <person name="Endo H."/>
            <person name="Kuwata A."/>
            <person name="Ogata H."/>
        </authorList>
    </citation>
    <scope>NUCLEOTIDE SEQUENCE</scope>
</reference>
<dbReference type="AlphaFoldDB" id="A0A9W7DY46"/>
<organism evidence="2 3">
    <name type="scientific">Triparma retinervis</name>
    <dbReference type="NCBI Taxonomy" id="2557542"/>
    <lineage>
        <taxon>Eukaryota</taxon>
        <taxon>Sar</taxon>
        <taxon>Stramenopiles</taxon>
        <taxon>Ochrophyta</taxon>
        <taxon>Bolidophyceae</taxon>
        <taxon>Parmales</taxon>
        <taxon>Triparmaceae</taxon>
        <taxon>Triparma</taxon>
    </lineage>
</organism>
<sequence length="437" mass="48524">WWRSKLEELGKVPLSTSEVWKAKNEARLRAIDKVREQFNGEEAPSTLESLLGSSYKPQEVNGTIFRSQIGGSPGKSRIRARNQGKISDLKSMTGVYDWSADDRVINHVPTPSKAYANKDLERSIRQREEHEQEERDELFFGEFGVFKGTKKDSVSNIVTQLFKSQTDLPDLRKTKQQEERAKREGEKGLEGSAVPEITTPREVVDSKELLTEKFSTLEHLETMLKTKAFIEGIDTPAMSAFSDLQDMGGEMILRSYDNMIKKDGDGDGGGGAPQVEDDDEDEDEGVEGEEKGGFDSAADASDSEEEEGSLGHSTSSVDPPPSPDGTPSPIRRMRKKRIPNPLQDTSSSEEDSPVRRPLTAPVRRPEPDKVTTRIPSMPSFLTEESSRAEFSARLKASLSGSVLHPLDPGSPSAWLFSHEMLARRMPLTDDIDRSLTV</sequence>
<evidence type="ECO:0000256" key="1">
    <source>
        <dbReference type="SAM" id="MobiDB-lite"/>
    </source>
</evidence>
<feature type="compositionally biased region" description="Acidic residues" evidence="1">
    <location>
        <begin position="275"/>
        <end position="287"/>
    </location>
</feature>
<evidence type="ECO:0000313" key="2">
    <source>
        <dbReference type="EMBL" id="GMH59402.1"/>
    </source>
</evidence>
<feature type="non-terminal residue" evidence="2">
    <location>
        <position position="1"/>
    </location>
</feature>
<keyword evidence="3" id="KW-1185">Reference proteome</keyword>
<feature type="region of interest" description="Disordered" evidence="1">
    <location>
        <begin position="169"/>
        <end position="200"/>
    </location>
</feature>
<proteinExistence type="predicted"/>
<accession>A0A9W7DY46</accession>